<evidence type="ECO:0000313" key="2">
    <source>
        <dbReference type="Proteomes" id="UP000265140"/>
    </source>
</evidence>
<dbReference type="RefSeq" id="XP_010862864.1">
    <property type="nucleotide sequence ID" value="XM_010864562.3"/>
</dbReference>
<accession>A0A3P8YX13</accession>
<name>A0A3P8YX13_ESOLU</name>
<dbReference type="InParanoid" id="A0A3P8YX13"/>
<dbReference type="Proteomes" id="UP000265140">
    <property type="component" value="Chromosome 22"/>
</dbReference>
<dbReference type="Ensembl" id="ENSELUT00000106913.1">
    <property type="protein sequence ID" value="ENSELUP00000095938.1"/>
    <property type="gene ID" value="ENSELUG00000020236.3"/>
</dbReference>
<dbReference type="Ensembl" id="ENSELUT00000102494.1">
    <property type="protein sequence ID" value="ENSELUP00000092494.1"/>
    <property type="gene ID" value="ENSELUG00000020236.3"/>
</dbReference>
<dbReference type="RefSeq" id="XP_010862868.1">
    <property type="nucleotide sequence ID" value="XM_010864566.3"/>
</dbReference>
<dbReference type="RefSeq" id="XP_010862870.1">
    <property type="nucleotide sequence ID" value="XM_010864568.3"/>
</dbReference>
<dbReference type="AlphaFoldDB" id="A0A3P8YX13"/>
<reference evidence="2" key="1">
    <citation type="journal article" date="2014" name="PLoS ONE">
        <title>The genome and linkage map of the northern pike (Esox lucius): conserved synteny revealed between the salmonid sister group and the Neoteleostei.</title>
        <authorList>
            <person name="Rondeau E.B."/>
            <person name="Minkley D.R."/>
            <person name="Leong J.S."/>
            <person name="Messmer A.M."/>
            <person name="Jantzen J.R."/>
            <person name="von Schalburg K.R."/>
            <person name="Lemon C."/>
            <person name="Bird N.H."/>
            <person name="Koop B.F."/>
        </authorList>
    </citation>
    <scope>NUCLEOTIDE SEQUENCE</scope>
</reference>
<proteinExistence type="predicted"/>
<reference evidence="1" key="3">
    <citation type="submission" date="2025-05" db="UniProtKB">
        <authorList>
            <consortium name="Ensembl"/>
        </authorList>
    </citation>
    <scope>IDENTIFICATION</scope>
</reference>
<dbReference type="Ensembl" id="ENSELUT00000041711.3">
    <property type="protein sequence ID" value="ENSELUP00000021114.2"/>
    <property type="gene ID" value="ENSELUG00000020236.3"/>
</dbReference>
<dbReference type="KEGG" id="els:105006177"/>
<dbReference type="Ensembl" id="ENSELUT00000112066.1">
    <property type="protein sequence ID" value="ENSELUP00000084124.1"/>
    <property type="gene ID" value="ENSELUG00000020236.3"/>
</dbReference>
<dbReference type="PANTHER" id="PTHR40472">
    <property type="entry name" value="RICIN B-TYPE LECTIN DOMAIN-CONTAINING PROTEIN"/>
    <property type="match status" value="1"/>
</dbReference>
<dbReference type="STRING" id="8010.ENSELUP00000021114"/>
<dbReference type="PANTHER" id="PTHR40472:SF9">
    <property type="entry name" value="RAPUNZEL 4"/>
    <property type="match status" value="1"/>
</dbReference>
<reference evidence="1 2" key="2">
    <citation type="submission" date="2020-02" db="EMBL/GenBank/DDBJ databases">
        <title>Esox lucius (northern pike) genome, fEsoLuc1, primary haplotype.</title>
        <authorList>
            <person name="Myers G."/>
            <person name="Karagic N."/>
            <person name="Meyer A."/>
            <person name="Pippel M."/>
            <person name="Reichard M."/>
            <person name="Winkler S."/>
            <person name="Tracey A."/>
            <person name="Sims Y."/>
            <person name="Howe K."/>
            <person name="Rhie A."/>
            <person name="Formenti G."/>
            <person name="Durbin R."/>
            <person name="Fedrigo O."/>
            <person name="Jarvis E.D."/>
        </authorList>
    </citation>
    <scope>NUCLEOTIDE SEQUENCE [LARGE SCALE GENOMIC DNA]</scope>
</reference>
<dbReference type="Bgee" id="ENSELUG00000020236">
    <property type="expression patterns" value="Expressed in digestive tract and 3 other cell types or tissues"/>
</dbReference>
<dbReference type="Ensembl" id="ENSELUT00000099709.1">
    <property type="protein sequence ID" value="ENSELUP00000095625.1"/>
    <property type="gene ID" value="ENSELUG00000020236.3"/>
</dbReference>
<dbReference type="RefSeq" id="XP_034145492.1">
    <property type="nucleotide sequence ID" value="XM_034289601.1"/>
</dbReference>
<evidence type="ECO:0008006" key="3">
    <source>
        <dbReference type="Google" id="ProtNLM"/>
    </source>
</evidence>
<dbReference type="Ensembl" id="ENSELUT00000090480.1">
    <property type="protein sequence ID" value="ENSELUP00000082811.1"/>
    <property type="gene ID" value="ENSELUG00000020236.3"/>
</dbReference>
<dbReference type="RefSeq" id="XP_010862865.1">
    <property type="nucleotide sequence ID" value="XM_010864563.3"/>
</dbReference>
<protein>
    <recommendedName>
        <fullName evidence="3">Rapunzel 4</fullName>
    </recommendedName>
</protein>
<sequence>MTTVLKMSEQFLKTIAENNVIILNVMEAFQQGAEMLASTLVDLTPFFKVAGPFVKLALEHLGKDEAISIKKQFQKVCERLDVASEENKLINSVIKQSAMKMYLFPVEENITNLFRKYMDILNIDNPRDIMINLFMQHYDTTGGEKNLHSLYNAVIRSSGESVLEIMRDSVKKSRRAMEEFCAKLKNLFCMGIIVVMGYTALKGYDETEKLQYWKLNMEKVQLKMNTVIEDCITSFPEQAKEDVHSWFNKYSTTASSENIGKDLAEQDLADVILKELGKKYDWVRWSVRIFISPSSFFCKKEFQFIEGKSYFKEQAADMNIMVSYSDSPTPLNKAQIQKLIQEQKKIRITNTTKFIFNQLETCVVHIFQTKNLGHACNFHEDQLYLEEHNKNTFVCVHSNGGSQDNS</sequence>
<evidence type="ECO:0000313" key="1">
    <source>
        <dbReference type="Ensembl" id="ENSELUP00000021114.2"/>
    </source>
</evidence>
<keyword evidence="2" id="KW-1185">Reference proteome</keyword>
<dbReference type="GeneTree" id="ENSGT00390000008158"/>
<dbReference type="InterPro" id="IPR039051">
    <property type="entry name" value="SE-CTX-like"/>
</dbReference>
<dbReference type="GeneID" id="105006177"/>
<dbReference type="Ensembl" id="ENSELUT00000102013.1">
    <property type="protein sequence ID" value="ENSELUP00000096575.1"/>
    <property type="gene ID" value="ENSELUG00000020236.3"/>
</dbReference>
<dbReference type="RefSeq" id="XP_019897691.1">
    <property type="nucleotide sequence ID" value="XM_020042132.2"/>
</dbReference>
<dbReference type="RefSeq" id="XP_034145493.1">
    <property type="nucleotide sequence ID" value="XM_034289602.1"/>
</dbReference>
<organism evidence="1 2">
    <name type="scientific">Esox lucius</name>
    <name type="common">Northern pike</name>
    <dbReference type="NCBI Taxonomy" id="8010"/>
    <lineage>
        <taxon>Eukaryota</taxon>
        <taxon>Metazoa</taxon>
        <taxon>Chordata</taxon>
        <taxon>Craniata</taxon>
        <taxon>Vertebrata</taxon>
        <taxon>Euteleostomi</taxon>
        <taxon>Actinopterygii</taxon>
        <taxon>Neopterygii</taxon>
        <taxon>Teleostei</taxon>
        <taxon>Protacanthopterygii</taxon>
        <taxon>Esociformes</taxon>
        <taxon>Esocidae</taxon>
        <taxon>Esox</taxon>
    </lineage>
</organism>